<organism evidence="2 3">
    <name type="scientific">Mycena rosella</name>
    <name type="common">Pink bonnet</name>
    <name type="synonym">Agaricus rosellus</name>
    <dbReference type="NCBI Taxonomy" id="1033263"/>
    <lineage>
        <taxon>Eukaryota</taxon>
        <taxon>Fungi</taxon>
        <taxon>Dikarya</taxon>
        <taxon>Basidiomycota</taxon>
        <taxon>Agaricomycotina</taxon>
        <taxon>Agaricomycetes</taxon>
        <taxon>Agaricomycetidae</taxon>
        <taxon>Agaricales</taxon>
        <taxon>Marasmiineae</taxon>
        <taxon>Mycenaceae</taxon>
        <taxon>Mycena</taxon>
    </lineage>
</organism>
<dbReference type="Proteomes" id="UP001221757">
    <property type="component" value="Unassembled WGS sequence"/>
</dbReference>
<evidence type="ECO:0000313" key="2">
    <source>
        <dbReference type="EMBL" id="KAJ7677649.1"/>
    </source>
</evidence>
<comment type="caution">
    <text evidence="2">The sequence shown here is derived from an EMBL/GenBank/DDBJ whole genome shotgun (WGS) entry which is preliminary data.</text>
</comment>
<proteinExistence type="predicted"/>
<feature type="compositionally biased region" description="Basic and acidic residues" evidence="1">
    <location>
        <begin position="43"/>
        <end position="61"/>
    </location>
</feature>
<feature type="region of interest" description="Disordered" evidence="1">
    <location>
        <begin position="1"/>
        <end position="61"/>
    </location>
</feature>
<gene>
    <name evidence="2" type="ORF">B0H17DRAFT_1139519</name>
</gene>
<evidence type="ECO:0000313" key="3">
    <source>
        <dbReference type="Proteomes" id="UP001221757"/>
    </source>
</evidence>
<protein>
    <submittedName>
        <fullName evidence="2">Uncharacterized protein</fullName>
    </submittedName>
</protein>
<feature type="region of interest" description="Disordered" evidence="1">
    <location>
        <begin position="94"/>
        <end position="125"/>
    </location>
</feature>
<dbReference type="EMBL" id="JARKIE010000136">
    <property type="protein sequence ID" value="KAJ7677649.1"/>
    <property type="molecule type" value="Genomic_DNA"/>
</dbReference>
<sequence>MANPLLLLSKHKKSGRKPSGTSKKLVRTAKDEEKAAKHRKASREHYERNPHIREKNRLHAADVRYANKKARRRQWDPPKANKLAAIDAVAEESRSASSLPLQCAPSADNPRLSTPPEPDPRGQTDDILELLGPALLEDDEQRVLLKQKTARNSQRGADCGSAGSLTPAEHAAMEALAAMASPGLRLSHPWKEMCWRVPRLIDLEARRQRHFNRCSYGWVRACATQAPRFWHSTPVHSPSRLGLIANFGFALGNRPRGISDRRRGLGGITVAQADLGARSRRRVHVRLYWVQRGCSGMICGNLRWTFHQSRSHVSYIISRL</sequence>
<keyword evidence="3" id="KW-1185">Reference proteome</keyword>
<evidence type="ECO:0000256" key="1">
    <source>
        <dbReference type="SAM" id="MobiDB-lite"/>
    </source>
</evidence>
<reference evidence="2" key="1">
    <citation type="submission" date="2023-03" db="EMBL/GenBank/DDBJ databases">
        <title>Massive genome expansion in bonnet fungi (Mycena s.s.) driven by repeated elements and novel gene families across ecological guilds.</title>
        <authorList>
            <consortium name="Lawrence Berkeley National Laboratory"/>
            <person name="Harder C.B."/>
            <person name="Miyauchi S."/>
            <person name="Viragh M."/>
            <person name="Kuo A."/>
            <person name="Thoen E."/>
            <person name="Andreopoulos B."/>
            <person name="Lu D."/>
            <person name="Skrede I."/>
            <person name="Drula E."/>
            <person name="Henrissat B."/>
            <person name="Morin E."/>
            <person name="Kohler A."/>
            <person name="Barry K."/>
            <person name="LaButti K."/>
            <person name="Morin E."/>
            <person name="Salamov A."/>
            <person name="Lipzen A."/>
            <person name="Mereny Z."/>
            <person name="Hegedus B."/>
            <person name="Baldrian P."/>
            <person name="Stursova M."/>
            <person name="Weitz H."/>
            <person name="Taylor A."/>
            <person name="Grigoriev I.V."/>
            <person name="Nagy L.G."/>
            <person name="Martin F."/>
            <person name="Kauserud H."/>
        </authorList>
    </citation>
    <scope>NUCLEOTIDE SEQUENCE</scope>
    <source>
        <strain evidence="2">CBHHK067</strain>
    </source>
</reference>
<name>A0AAD7GB43_MYCRO</name>
<dbReference type="AlphaFoldDB" id="A0AAD7GB43"/>
<accession>A0AAD7GB43</accession>